<comment type="caution">
    <text evidence="1">The sequence shown here is derived from an EMBL/GenBank/DDBJ whole genome shotgun (WGS) entry which is preliminary data.</text>
</comment>
<evidence type="ECO:0000313" key="2">
    <source>
        <dbReference type="Proteomes" id="UP001270362"/>
    </source>
</evidence>
<accession>A0AAE0XGM5</accession>
<evidence type="ECO:0000313" key="1">
    <source>
        <dbReference type="EMBL" id="KAK3693050.1"/>
    </source>
</evidence>
<dbReference type="EMBL" id="JAULSO010000001">
    <property type="protein sequence ID" value="KAK3693050.1"/>
    <property type="molecule type" value="Genomic_DNA"/>
</dbReference>
<gene>
    <name evidence="1" type="ORF">B0T22DRAFT_33088</name>
</gene>
<reference evidence="1" key="1">
    <citation type="journal article" date="2023" name="Mol. Phylogenet. Evol.">
        <title>Genome-scale phylogeny and comparative genomics of the fungal order Sordariales.</title>
        <authorList>
            <person name="Hensen N."/>
            <person name="Bonometti L."/>
            <person name="Westerberg I."/>
            <person name="Brannstrom I.O."/>
            <person name="Guillou S."/>
            <person name="Cros-Aarteil S."/>
            <person name="Calhoun S."/>
            <person name="Haridas S."/>
            <person name="Kuo A."/>
            <person name="Mondo S."/>
            <person name="Pangilinan J."/>
            <person name="Riley R."/>
            <person name="LaButti K."/>
            <person name="Andreopoulos B."/>
            <person name="Lipzen A."/>
            <person name="Chen C."/>
            <person name="Yan M."/>
            <person name="Daum C."/>
            <person name="Ng V."/>
            <person name="Clum A."/>
            <person name="Steindorff A."/>
            <person name="Ohm R.A."/>
            <person name="Martin F."/>
            <person name="Silar P."/>
            <person name="Natvig D.O."/>
            <person name="Lalanne C."/>
            <person name="Gautier V."/>
            <person name="Ament-Velasquez S.L."/>
            <person name="Kruys A."/>
            <person name="Hutchinson M.I."/>
            <person name="Powell A.J."/>
            <person name="Barry K."/>
            <person name="Miller A.N."/>
            <person name="Grigoriev I.V."/>
            <person name="Debuchy R."/>
            <person name="Gladieux P."/>
            <person name="Hiltunen Thoren M."/>
            <person name="Johannesson H."/>
        </authorList>
    </citation>
    <scope>NUCLEOTIDE SEQUENCE</scope>
    <source>
        <strain evidence="1">CBS 314.62</strain>
    </source>
</reference>
<protein>
    <submittedName>
        <fullName evidence="1">Uncharacterized protein</fullName>
    </submittedName>
</protein>
<reference evidence="1" key="2">
    <citation type="submission" date="2023-06" db="EMBL/GenBank/DDBJ databases">
        <authorList>
            <consortium name="Lawrence Berkeley National Laboratory"/>
            <person name="Haridas S."/>
            <person name="Hensen N."/>
            <person name="Bonometti L."/>
            <person name="Westerberg I."/>
            <person name="Brannstrom I.O."/>
            <person name="Guillou S."/>
            <person name="Cros-Aarteil S."/>
            <person name="Calhoun S."/>
            <person name="Kuo A."/>
            <person name="Mondo S."/>
            <person name="Pangilinan J."/>
            <person name="Riley R."/>
            <person name="Labutti K."/>
            <person name="Andreopoulos B."/>
            <person name="Lipzen A."/>
            <person name="Chen C."/>
            <person name="Yanf M."/>
            <person name="Daum C."/>
            <person name="Ng V."/>
            <person name="Clum A."/>
            <person name="Steindorff A."/>
            <person name="Ohm R."/>
            <person name="Martin F."/>
            <person name="Silar P."/>
            <person name="Natvig D."/>
            <person name="Lalanne C."/>
            <person name="Gautier V."/>
            <person name="Ament-Velasquez S.L."/>
            <person name="Kruys A."/>
            <person name="Hutchinson M.I."/>
            <person name="Powell A.J."/>
            <person name="Barry K."/>
            <person name="Miller A.N."/>
            <person name="Grigoriev I.V."/>
            <person name="Debuchy R."/>
            <person name="Gladieux P."/>
            <person name="Thoren M.H."/>
            <person name="Johannesson H."/>
        </authorList>
    </citation>
    <scope>NUCLEOTIDE SEQUENCE</scope>
    <source>
        <strain evidence="1">CBS 314.62</strain>
    </source>
</reference>
<name>A0AAE0XGM5_9PEZI</name>
<proteinExistence type="predicted"/>
<organism evidence="1 2">
    <name type="scientific">Podospora appendiculata</name>
    <dbReference type="NCBI Taxonomy" id="314037"/>
    <lineage>
        <taxon>Eukaryota</taxon>
        <taxon>Fungi</taxon>
        <taxon>Dikarya</taxon>
        <taxon>Ascomycota</taxon>
        <taxon>Pezizomycotina</taxon>
        <taxon>Sordariomycetes</taxon>
        <taxon>Sordariomycetidae</taxon>
        <taxon>Sordariales</taxon>
        <taxon>Podosporaceae</taxon>
        <taxon>Podospora</taxon>
    </lineage>
</organism>
<sequence length="233" mass="25832">MSNPQTVRVIATDLVYVWVPTDTHDNPSIAQLEPVESHAKRIHEHADCASVFWGSSIEIHAIDSSLVAVVVRWTSNRARVSPDYFRPYTTPTRPAHVLRLNFDVGDLREYPVTEIALPCFPSDMSYHDIQTLTLPFRAALMHASKNGAEGEQSTATCALGLRQGWVASPDYIADDESLTGEATVCAMFIGWSSIEAHMDTIETERVKGLLEKMTAVMLPFAEGLELSHFVFKG</sequence>
<dbReference type="Proteomes" id="UP001270362">
    <property type="component" value="Unassembled WGS sequence"/>
</dbReference>
<dbReference type="AlphaFoldDB" id="A0AAE0XGM5"/>
<keyword evidence="2" id="KW-1185">Reference proteome</keyword>